<dbReference type="Proteomes" id="UP001149074">
    <property type="component" value="Unassembled WGS sequence"/>
</dbReference>
<dbReference type="RefSeq" id="XP_056471765.1">
    <property type="nucleotide sequence ID" value="XM_056620959.1"/>
</dbReference>
<dbReference type="Pfam" id="PF24355">
    <property type="entry name" value="DUF7514"/>
    <property type="match status" value="1"/>
</dbReference>
<evidence type="ECO:0000259" key="2">
    <source>
        <dbReference type="Pfam" id="PF24355"/>
    </source>
</evidence>
<feature type="compositionally biased region" description="Basic and acidic residues" evidence="1">
    <location>
        <begin position="607"/>
        <end position="630"/>
    </location>
</feature>
<feature type="compositionally biased region" description="Low complexity" evidence="1">
    <location>
        <begin position="450"/>
        <end position="460"/>
    </location>
</feature>
<dbReference type="AlphaFoldDB" id="A0A9W9EXD9"/>
<evidence type="ECO:0000313" key="3">
    <source>
        <dbReference type="EMBL" id="KAJ5089783.1"/>
    </source>
</evidence>
<protein>
    <recommendedName>
        <fullName evidence="2">DUF7514 domain-containing protein</fullName>
    </recommendedName>
</protein>
<keyword evidence="4" id="KW-1185">Reference proteome</keyword>
<reference evidence="3" key="2">
    <citation type="journal article" date="2023" name="IMA Fungus">
        <title>Comparative genomic study of the Penicillium genus elucidates a diverse pangenome and 15 lateral gene transfer events.</title>
        <authorList>
            <person name="Petersen C."/>
            <person name="Sorensen T."/>
            <person name="Nielsen M.R."/>
            <person name="Sondergaard T.E."/>
            <person name="Sorensen J.L."/>
            <person name="Fitzpatrick D.A."/>
            <person name="Frisvad J.C."/>
            <person name="Nielsen K.L."/>
        </authorList>
    </citation>
    <scope>NUCLEOTIDE SEQUENCE</scope>
    <source>
        <strain evidence="3">IBT 30761</strain>
    </source>
</reference>
<accession>A0A9W9EXD9</accession>
<dbReference type="GeneID" id="81359938"/>
<name>A0A9W9EXD9_9EURO</name>
<reference evidence="3" key="1">
    <citation type="submission" date="2022-11" db="EMBL/GenBank/DDBJ databases">
        <authorList>
            <person name="Petersen C."/>
        </authorList>
    </citation>
    <scope>NUCLEOTIDE SEQUENCE</scope>
    <source>
        <strain evidence="3">IBT 30761</strain>
    </source>
</reference>
<dbReference type="PANTHER" id="PTHR39611:SF1">
    <property type="entry name" value="HYDROXYPROLINE-RICH GLYCOPROTEIN DZ-HRGP"/>
    <property type="match status" value="1"/>
</dbReference>
<feature type="region of interest" description="Disordered" evidence="1">
    <location>
        <begin position="117"/>
        <end position="226"/>
    </location>
</feature>
<evidence type="ECO:0000256" key="1">
    <source>
        <dbReference type="SAM" id="MobiDB-lite"/>
    </source>
</evidence>
<feature type="compositionally biased region" description="Polar residues" evidence="1">
    <location>
        <begin position="70"/>
        <end position="84"/>
    </location>
</feature>
<feature type="region of interest" description="Disordered" evidence="1">
    <location>
        <begin position="407"/>
        <end position="648"/>
    </location>
</feature>
<feature type="region of interest" description="Disordered" evidence="1">
    <location>
        <begin position="1"/>
        <end position="84"/>
    </location>
</feature>
<proteinExistence type="predicted"/>
<evidence type="ECO:0000313" key="4">
    <source>
        <dbReference type="Proteomes" id="UP001149074"/>
    </source>
</evidence>
<dbReference type="PANTHER" id="PTHR39611">
    <property type="entry name" value="HYDROXYPROLINE-RICH GLYCOPROTEIN DZ-HRGP-RELATED"/>
    <property type="match status" value="1"/>
</dbReference>
<comment type="caution">
    <text evidence="3">The sequence shown here is derived from an EMBL/GenBank/DDBJ whole genome shotgun (WGS) entry which is preliminary data.</text>
</comment>
<feature type="domain" description="DUF7514" evidence="2">
    <location>
        <begin position="239"/>
        <end position="398"/>
    </location>
</feature>
<feature type="compositionally biased region" description="Basic and acidic residues" evidence="1">
    <location>
        <begin position="410"/>
        <end position="421"/>
    </location>
</feature>
<feature type="compositionally biased region" description="Basic and acidic residues" evidence="1">
    <location>
        <begin position="568"/>
        <end position="584"/>
    </location>
</feature>
<dbReference type="EMBL" id="JAPQKI010000009">
    <property type="protein sequence ID" value="KAJ5089783.1"/>
    <property type="molecule type" value="Genomic_DNA"/>
</dbReference>
<gene>
    <name evidence="3" type="ORF">N7532_008467</name>
</gene>
<feature type="compositionally biased region" description="Low complexity" evidence="1">
    <location>
        <begin position="499"/>
        <end position="510"/>
    </location>
</feature>
<dbReference type="OrthoDB" id="5413703at2759"/>
<sequence>MAYNPDGYRSTPNPYQMGHISPDSKDPYGPPQPPYPSYHETEHLNMPQPQMPPHPSSTSSMDGYAESPRAESTNPGHINDAVNSAVRNANTSAYLSPDVLSQITATVIQQLKATGLDSSNLQGSGPPPVRSQSQQPPYAAADGGARPHSESPPIASQRSGSVPVEKPMSQSFDTNPYVPRAAYAGEPRTNPKPSPDSYSTSRRRESMSSQGSQHTRPKPPDRDTTVMEMTTLERIWGKLFEDGEPTKRLGQFLRGIAMHLIEDYPPGNTLVITTAKLEKFYKDTHVPGDPYPWHLIWDDRTSSVSRLFRDLKISHHLVQEDDLGERPDVPGLTPKGFEKWATILILANPNREYERLQKALVNMPISNPDDKRERFPKEIPRRLFPETPDIGLREEAEQYIMERCGVDLPHITDEEREEARPKTASRSPEPAVDSSGRARSYERGRPPPAAAAAAAASSSAVIDDDDPTPFVSIERERKPYSAQPGGGKKYEDLPHHSRSSASSFSTARPSDLPRASDISGTKPVPPYDYDSRYGRAGPGHGHGHGPSSRRYSRRSRSSSRGMNPPRAGDYRHSEGDLLNRDNVPRYEGVSAADLYTESPTSIFPDTDDIRHGHRDHRDSARGPRPDEYHRGMLGGHGGGPVHEYKKYY</sequence>
<organism evidence="3 4">
    <name type="scientific">Penicillium argentinense</name>
    <dbReference type="NCBI Taxonomy" id="1131581"/>
    <lineage>
        <taxon>Eukaryota</taxon>
        <taxon>Fungi</taxon>
        <taxon>Dikarya</taxon>
        <taxon>Ascomycota</taxon>
        <taxon>Pezizomycotina</taxon>
        <taxon>Eurotiomycetes</taxon>
        <taxon>Eurotiomycetidae</taxon>
        <taxon>Eurotiales</taxon>
        <taxon>Aspergillaceae</taxon>
        <taxon>Penicillium</taxon>
    </lineage>
</organism>
<dbReference type="InterPro" id="IPR055936">
    <property type="entry name" value="DUF7514"/>
</dbReference>